<organism evidence="2 3">
    <name type="scientific">Mya arenaria</name>
    <name type="common">Soft-shell clam</name>
    <dbReference type="NCBI Taxonomy" id="6604"/>
    <lineage>
        <taxon>Eukaryota</taxon>
        <taxon>Metazoa</taxon>
        <taxon>Spiralia</taxon>
        <taxon>Lophotrochozoa</taxon>
        <taxon>Mollusca</taxon>
        <taxon>Bivalvia</taxon>
        <taxon>Autobranchia</taxon>
        <taxon>Heteroconchia</taxon>
        <taxon>Euheterodonta</taxon>
        <taxon>Imparidentia</taxon>
        <taxon>Neoheterodontei</taxon>
        <taxon>Myida</taxon>
        <taxon>Myoidea</taxon>
        <taxon>Myidae</taxon>
        <taxon>Mya</taxon>
    </lineage>
</organism>
<evidence type="ECO:0000313" key="2">
    <source>
        <dbReference type="EMBL" id="WAR07486.1"/>
    </source>
</evidence>
<dbReference type="EMBL" id="CP111017">
    <property type="protein sequence ID" value="WAR07486.1"/>
    <property type="molecule type" value="Genomic_DNA"/>
</dbReference>
<evidence type="ECO:0000313" key="3">
    <source>
        <dbReference type="Proteomes" id="UP001164746"/>
    </source>
</evidence>
<sequence>MSVFLLDLTLTELSYVHFCPSMLAASAIYVARGLLACAELWNPSFVHYTKYTEKDLDECVRMIRKSLSKLGKSKFQGARTKFAHHSYHGISKHHSVLTAINLWPEEENDVFECEGTLVSICRSVQGKEIHRLTNQKPAVYLEDMCVDPLPSCDSLIQRDTHQLGYVALRRRAGSARTSPGVRTSWMRGKPGLPYTIRYGTRSPTRGSERQSDLTFFLNDKDTLLTRVINCNKTNLGDSRTCIPANCLYALGVVYGLLLVGRLVHEAHITLLGLQNAWQLDLPVSVTIHDLCSPARGLLHKLYRALQCLPSLAYNAIGDLDTRHTPGVVGCRIADLFYHPGEMSKNLNKENSFSLSLVEAVEASKTCGEAVVVGDHDGRVEGLKIHHNDWVCVEPRFRL</sequence>
<protein>
    <submittedName>
        <fullName evidence="2">CCB22-like protein</fullName>
    </submittedName>
</protein>
<dbReference type="InterPro" id="IPR004367">
    <property type="entry name" value="Cyclin_C-dom"/>
</dbReference>
<dbReference type="SMART" id="SM01332">
    <property type="entry name" value="Cyclin_C"/>
    <property type="match status" value="1"/>
</dbReference>
<dbReference type="Gene3D" id="1.10.472.10">
    <property type="entry name" value="Cyclin-like"/>
    <property type="match status" value="1"/>
</dbReference>
<accession>A0ABY7EFB2</accession>
<name>A0ABY7EFB2_MYAAR</name>
<dbReference type="InterPro" id="IPR036915">
    <property type="entry name" value="Cyclin-like_sf"/>
</dbReference>
<gene>
    <name evidence="2" type="ORF">MAR_017444</name>
</gene>
<dbReference type="Pfam" id="PF02984">
    <property type="entry name" value="Cyclin_C"/>
    <property type="match status" value="1"/>
</dbReference>
<dbReference type="SUPFAM" id="SSF47954">
    <property type="entry name" value="Cyclin-like"/>
    <property type="match status" value="1"/>
</dbReference>
<keyword evidence="3" id="KW-1185">Reference proteome</keyword>
<dbReference type="Proteomes" id="UP001164746">
    <property type="component" value="Chromosome 6"/>
</dbReference>
<evidence type="ECO:0000259" key="1">
    <source>
        <dbReference type="SMART" id="SM01332"/>
    </source>
</evidence>
<feature type="domain" description="Cyclin C-terminal" evidence="1">
    <location>
        <begin position="1"/>
        <end position="96"/>
    </location>
</feature>
<proteinExistence type="predicted"/>
<reference evidence="2" key="1">
    <citation type="submission" date="2022-11" db="EMBL/GenBank/DDBJ databases">
        <title>Centuries of genome instability and evolution in soft-shell clam transmissible cancer (bioRxiv).</title>
        <authorList>
            <person name="Hart S.F.M."/>
            <person name="Yonemitsu M.A."/>
            <person name="Giersch R.M."/>
            <person name="Beal B.F."/>
            <person name="Arriagada G."/>
            <person name="Davis B.W."/>
            <person name="Ostrander E.A."/>
            <person name="Goff S.P."/>
            <person name="Metzger M.J."/>
        </authorList>
    </citation>
    <scope>NUCLEOTIDE SEQUENCE</scope>
    <source>
        <strain evidence="2">MELC-2E11</strain>
        <tissue evidence="2">Siphon/mantle</tissue>
    </source>
</reference>